<organism evidence="1 2">
    <name type="scientific">Handroanthus impetiginosus</name>
    <dbReference type="NCBI Taxonomy" id="429701"/>
    <lineage>
        <taxon>Eukaryota</taxon>
        <taxon>Viridiplantae</taxon>
        <taxon>Streptophyta</taxon>
        <taxon>Embryophyta</taxon>
        <taxon>Tracheophyta</taxon>
        <taxon>Spermatophyta</taxon>
        <taxon>Magnoliopsida</taxon>
        <taxon>eudicotyledons</taxon>
        <taxon>Gunneridae</taxon>
        <taxon>Pentapetalae</taxon>
        <taxon>asterids</taxon>
        <taxon>lamiids</taxon>
        <taxon>Lamiales</taxon>
        <taxon>Bignoniaceae</taxon>
        <taxon>Crescentiina</taxon>
        <taxon>Tabebuia alliance</taxon>
        <taxon>Handroanthus</taxon>
    </lineage>
</organism>
<dbReference type="PANTHER" id="PTHR10811">
    <property type="entry name" value="FRINGE-RELATED"/>
    <property type="match status" value="1"/>
</dbReference>
<dbReference type="AlphaFoldDB" id="A0A2G9GH50"/>
<accession>A0A2G9GH50</accession>
<reference evidence="2" key="1">
    <citation type="journal article" date="2018" name="Gigascience">
        <title>Genome assembly of the Pink Ipe (Handroanthus impetiginosus, Bignoniaceae), a highly valued, ecologically keystone Neotropical timber forest tree.</title>
        <authorList>
            <person name="Silva-Junior O.B."/>
            <person name="Grattapaglia D."/>
            <person name="Novaes E."/>
            <person name="Collevatti R.G."/>
        </authorList>
    </citation>
    <scope>NUCLEOTIDE SEQUENCE [LARGE SCALE GENOMIC DNA]</scope>
    <source>
        <strain evidence="2">cv. UFG-1</strain>
    </source>
</reference>
<dbReference type="EMBL" id="NKXS01005074">
    <property type="protein sequence ID" value="PIN04609.1"/>
    <property type="molecule type" value="Genomic_DNA"/>
</dbReference>
<evidence type="ECO:0000313" key="1">
    <source>
        <dbReference type="EMBL" id="PIN04609.1"/>
    </source>
</evidence>
<name>A0A2G9GH50_9LAMI</name>
<dbReference type="InterPro" id="IPR006740">
    <property type="entry name" value="DUF604"/>
</dbReference>
<dbReference type="Proteomes" id="UP000231279">
    <property type="component" value="Unassembled WGS sequence"/>
</dbReference>
<sequence length="192" mass="22786">MSLHHFDKVDPIFPNMDRFESTRHLMKAAAVDQFRMLQQTICHHRQSNWSFSISWGYSAHIYEKIMPRSYLQNPIETFKTWSSTPRPRPHYMFNTRLPSDDPCEAPHVFFLERVERTSMEILTTYSRVWSRGLPRCWRNASHNADFISEVHVFSPATKRKEMDRCECCDVVRANGTRAELKFRECLINEIIA</sequence>
<gene>
    <name evidence="1" type="ORF">CDL12_22854</name>
</gene>
<comment type="caution">
    <text evidence="1">The sequence shown here is derived from an EMBL/GenBank/DDBJ whole genome shotgun (WGS) entry which is preliminary data.</text>
</comment>
<evidence type="ECO:0000313" key="2">
    <source>
        <dbReference type="Proteomes" id="UP000231279"/>
    </source>
</evidence>
<protein>
    <submittedName>
        <fullName evidence="1">Uncharacterized protein</fullName>
    </submittedName>
</protein>
<proteinExistence type="predicted"/>
<dbReference type="Pfam" id="PF04646">
    <property type="entry name" value="DUF604"/>
    <property type="match status" value="1"/>
</dbReference>
<keyword evidence="2" id="KW-1185">Reference proteome</keyword>
<dbReference type="OrthoDB" id="414175at2759"/>
<dbReference type="STRING" id="429701.A0A2G9GH50"/>